<proteinExistence type="predicted"/>
<organism evidence="1 2">
    <name type="scientific">Camellia lanceoleosa</name>
    <dbReference type="NCBI Taxonomy" id="1840588"/>
    <lineage>
        <taxon>Eukaryota</taxon>
        <taxon>Viridiplantae</taxon>
        <taxon>Streptophyta</taxon>
        <taxon>Embryophyta</taxon>
        <taxon>Tracheophyta</taxon>
        <taxon>Spermatophyta</taxon>
        <taxon>Magnoliopsida</taxon>
        <taxon>eudicotyledons</taxon>
        <taxon>Gunneridae</taxon>
        <taxon>Pentapetalae</taxon>
        <taxon>asterids</taxon>
        <taxon>Ericales</taxon>
        <taxon>Theaceae</taxon>
        <taxon>Camellia</taxon>
    </lineage>
</organism>
<sequence>MRSLDPWISFKYENLSDFCYDCGRIGHDRNVCVEIANFHSAARRSVLAEIAVGPSLGVRSGPYGFGLDMPTRPQYFVTEPVETIGPMTKDTSSLSKVHSGGPLEIEEVSPATSPVCQDLKTRVIDDCISIVFNCLSLKKKARESDLHDASQLKLFKCDGLTTIPIKTIEFPSTFTQISLVVPNSGTMEKVRKIERRRRRSGDKGLVDVEVALVESLDAQEAQSLLVCSSLLVDECCSQVPSTFPFRGFFGY</sequence>
<dbReference type="Proteomes" id="UP001060215">
    <property type="component" value="Chromosome 15"/>
</dbReference>
<protein>
    <submittedName>
        <fullName evidence="1">Uncharacterized protein</fullName>
    </submittedName>
</protein>
<reference evidence="1 2" key="1">
    <citation type="journal article" date="2022" name="Plant J.">
        <title>Chromosome-level genome of Camellia lanceoleosa provides a valuable resource for understanding genome evolution and self-incompatibility.</title>
        <authorList>
            <person name="Gong W."/>
            <person name="Xiao S."/>
            <person name="Wang L."/>
            <person name="Liao Z."/>
            <person name="Chang Y."/>
            <person name="Mo W."/>
            <person name="Hu G."/>
            <person name="Li W."/>
            <person name="Zhao G."/>
            <person name="Zhu H."/>
            <person name="Hu X."/>
            <person name="Ji K."/>
            <person name="Xiang X."/>
            <person name="Song Q."/>
            <person name="Yuan D."/>
            <person name="Jin S."/>
            <person name="Zhang L."/>
        </authorList>
    </citation>
    <scope>NUCLEOTIDE SEQUENCE [LARGE SCALE GENOMIC DNA]</scope>
    <source>
        <strain evidence="1">SQ_2022a</strain>
    </source>
</reference>
<keyword evidence="2" id="KW-1185">Reference proteome</keyword>
<dbReference type="EMBL" id="CM045772">
    <property type="protein sequence ID" value="KAI7985689.1"/>
    <property type="molecule type" value="Genomic_DNA"/>
</dbReference>
<evidence type="ECO:0000313" key="2">
    <source>
        <dbReference type="Proteomes" id="UP001060215"/>
    </source>
</evidence>
<evidence type="ECO:0000313" key="1">
    <source>
        <dbReference type="EMBL" id="KAI7985689.1"/>
    </source>
</evidence>
<accession>A0ACC0FAK9</accession>
<gene>
    <name evidence="1" type="ORF">LOK49_LG14G01756</name>
</gene>
<comment type="caution">
    <text evidence="1">The sequence shown here is derived from an EMBL/GenBank/DDBJ whole genome shotgun (WGS) entry which is preliminary data.</text>
</comment>
<name>A0ACC0FAK9_9ERIC</name>